<dbReference type="GeneID" id="73338873"/>
<reference evidence="1" key="1">
    <citation type="journal article" date="2021" name="Mol. Plant Microbe Interact.">
        <title>Complete Genome Sequence of the Plant-Pathogenic Fungus Colletotrichum lupini.</title>
        <authorList>
            <person name="Baroncelli R."/>
            <person name="Pensec F."/>
            <person name="Da Lio D."/>
            <person name="Boufleur T."/>
            <person name="Vicente I."/>
            <person name="Sarrocco S."/>
            <person name="Picot A."/>
            <person name="Baraldi E."/>
            <person name="Sukno S."/>
            <person name="Thon M."/>
            <person name="Le Floch G."/>
        </authorList>
    </citation>
    <scope>NUCLEOTIDE SEQUENCE</scope>
    <source>
        <strain evidence="1">IMI 504893</strain>
    </source>
</reference>
<dbReference type="Proteomes" id="UP000830671">
    <property type="component" value="Chromosome 3"/>
</dbReference>
<organism evidence="1 2">
    <name type="scientific">Colletotrichum lupini</name>
    <dbReference type="NCBI Taxonomy" id="145971"/>
    <lineage>
        <taxon>Eukaryota</taxon>
        <taxon>Fungi</taxon>
        <taxon>Dikarya</taxon>
        <taxon>Ascomycota</taxon>
        <taxon>Pezizomycotina</taxon>
        <taxon>Sordariomycetes</taxon>
        <taxon>Hypocreomycetidae</taxon>
        <taxon>Glomerellales</taxon>
        <taxon>Glomerellaceae</taxon>
        <taxon>Colletotrichum</taxon>
        <taxon>Colletotrichum acutatum species complex</taxon>
    </lineage>
</organism>
<dbReference type="KEGG" id="clup:CLUP02_04853"/>
<name>A0A9Q8WDI2_9PEZI</name>
<dbReference type="AlphaFoldDB" id="A0A9Q8WDI2"/>
<dbReference type="RefSeq" id="XP_049141006.1">
    <property type="nucleotide sequence ID" value="XM_049283863.1"/>
</dbReference>
<evidence type="ECO:0000313" key="2">
    <source>
        <dbReference type="Proteomes" id="UP000830671"/>
    </source>
</evidence>
<accession>A0A9Q8WDI2</accession>
<dbReference type="EMBL" id="CP019475">
    <property type="protein sequence ID" value="UQC79374.1"/>
    <property type="molecule type" value="Genomic_DNA"/>
</dbReference>
<keyword evidence="2" id="KW-1185">Reference proteome</keyword>
<proteinExistence type="predicted"/>
<sequence>MWHCLSQTPVKLSCPAYHHPLAPIWLGYSLIPTSEFSCISHKLKSSSYLATDGLPTTPRWQIHFRFNTTGLSKKHLNHHQFVAVVPSVNESRPATKAMDETPVLPQQIPMAAFPRPQAHVRHFEAAAMSRRWQNSKTARRSCPCPQLHNPAANDMRTQNDGKYCCLAEPAVKRIYHPAMAAVLDVVYNSNVETLARDLGGPCATDRQVRLEKSSAPVRATKMSHPHLAAARQVQIPFNLQKQGQRMESISISFVVPSQRSKVLNAEDIFLYASAWCHRALIPKRDMREPPQFIDKTMQFRYR</sequence>
<evidence type="ECO:0000313" key="1">
    <source>
        <dbReference type="EMBL" id="UQC79374.1"/>
    </source>
</evidence>
<gene>
    <name evidence="1" type="ORF">CLUP02_04853</name>
</gene>
<protein>
    <submittedName>
        <fullName evidence="1">Uncharacterized protein</fullName>
    </submittedName>
</protein>